<keyword evidence="1" id="KW-0812">Transmembrane</keyword>
<dbReference type="InterPro" id="IPR000014">
    <property type="entry name" value="PAS"/>
</dbReference>
<evidence type="ECO:0000313" key="3">
    <source>
        <dbReference type="EMBL" id="MBC5850087.1"/>
    </source>
</evidence>
<dbReference type="Pfam" id="PF00990">
    <property type="entry name" value="GGDEF"/>
    <property type="match status" value="1"/>
</dbReference>
<dbReference type="PROSITE" id="PS50883">
    <property type="entry name" value="EAL"/>
    <property type="match status" value="1"/>
</dbReference>
<dbReference type="InterPro" id="IPR000160">
    <property type="entry name" value="GGDEF_dom"/>
</dbReference>
<dbReference type="RefSeq" id="WP_187025331.1">
    <property type="nucleotide sequence ID" value="NZ_JACRUP010000001.1"/>
</dbReference>
<dbReference type="PANTHER" id="PTHR44757">
    <property type="entry name" value="DIGUANYLATE CYCLASE DGCP"/>
    <property type="match status" value="1"/>
</dbReference>
<proteinExistence type="predicted"/>
<dbReference type="SUPFAM" id="SSF141868">
    <property type="entry name" value="EAL domain-like"/>
    <property type="match status" value="1"/>
</dbReference>
<dbReference type="SUPFAM" id="SSF55073">
    <property type="entry name" value="Nucleotide cyclase"/>
    <property type="match status" value="1"/>
</dbReference>
<dbReference type="SMART" id="SM00267">
    <property type="entry name" value="GGDEF"/>
    <property type="match status" value="1"/>
</dbReference>
<sequence>MIRKVNLEIKTALLFALGLVGVVLSSLLLTRYFFLYSLYELENMEVRRASTQASSVIESIIKSQEEASYDWAHWDETYLFLIDKDTVYVERNLTQESLDILGVDIMVFLKPMGTLSLAYGRFSDSEVSHITDQMLNSDSVTEYLHLMERRRDSDKQSFSGLIRVDQQLWVISLTSVRDNSGQSDMVGWMLWAQDLTARFPERYQAILMADNQLITDSEALTWWTEVSVSEPSLVIERTEQFLTHYSLLKSAVNEPIGVLKTIEPRMYFQQAKIVFFRLIVVMTVVTSAIALGMYGIFWITVSKRFSYFEKGMQSLLSSVDAPIKNKHTDEFDRITQWVSALAESSTQTQEKLQETLQKFDALYHGHTVGMILLTDRIIEDVSPTLLMLLGFQREQLIGQPIGSICGCHNTQCGSDQFYRLLSQGQHHFETAMKRSNGTEIICSVEAALLNDRDQTSIMLSVKDISEQKQQAALIQTLTHYDPVSGLLNRPTLVDSANQLLLNHPPVSILYLYAARLKEIEAVYGHDYYDRAVQHLATTLKHTFPDLSIGRVSEHAFMVLSTDSQDDLIQKGNRILTIYRQKIVLEDIECDLGLKATLVSSSIGVKDFERLSRGADYAATHHHSSVFVTMVSVEDTQRAETLLVIHRDIISALKEGQFMAYYQPIVKASSGELVGFEALARWQHPQLGLLFPEVFIPVAEQRKLIVELGEQILDKACQFIQSLPRYESHHLSIHVNISSPHFHHNSLVDTLKRLIQHYQLHPRQLVLELTESILLGAEEDIIQRMQTIKALGVQLALDDFGTGYSSFSSLCNFPLDIVKLDKSYIDRLEDNQKAQILIKNIIYMAQELGMTTVAEGVESADQLRQLLVWDIDEIQGYYFYKPMTSEQAKGHFLTLLQP</sequence>
<dbReference type="Gene3D" id="3.20.20.450">
    <property type="entry name" value="EAL domain"/>
    <property type="match status" value="1"/>
</dbReference>
<dbReference type="SUPFAM" id="SSF55785">
    <property type="entry name" value="PYP-like sensor domain (PAS domain)"/>
    <property type="match status" value="1"/>
</dbReference>
<dbReference type="InterPro" id="IPR007892">
    <property type="entry name" value="CHASE4"/>
</dbReference>
<dbReference type="SMART" id="SM00052">
    <property type="entry name" value="EAL"/>
    <property type="match status" value="1"/>
</dbReference>
<name>A0A9X0R5V7_VIBME</name>
<evidence type="ECO:0000256" key="1">
    <source>
        <dbReference type="SAM" id="Phobius"/>
    </source>
</evidence>
<dbReference type="Pfam" id="PF13426">
    <property type="entry name" value="PAS_9"/>
    <property type="match status" value="1"/>
</dbReference>
<feature type="transmembrane region" description="Helical" evidence="1">
    <location>
        <begin position="274"/>
        <end position="299"/>
    </location>
</feature>
<dbReference type="CDD" id="cd00130">
    <property type="entry name" value="PAS"/>
    <property type="match status" value="1"/>
</dbReference>
<dbReference type="InterPro" id="IPR052155">
    <property type="entry name" value="Biofilm_reg_signaling"/>
</dbReference>
<dbReference type="Pfam" id="PF00563">
    <property type="entry name" value="EAL"/>
    <property type="match status" value="1"/>
</dbReference>
<feature type="transmembrane region" description="Helical" evidence="1">
    <location>
        <begin position="12"/>
        <end position="34"/>
    </location>
</feature>
<dbReference type="InterPro" id="IPR035919">
    <property type="entry name" value="EAL_sf"/>
</dbReference>
<keyword evidence="1" id="KW-0472">Membrane</keyword>
<comment type="caution">
    <text evidence="3">The sequence shown here is derived from an EMBL/GenBank/DDBJ whole genome shotgun (WGS) entry which is preliminary data.</text>
</comment>
<keyword evidence="1" id="KW-1133">Transmembrane helix</keyword>
<dbReference type="Pfam" id="PF05228">
    <property type="entry name" value="CHASE4"/>
    <property type="match status" value="1"/>
</dbReference>
<dbReference type="Proteomes" id="UP000615796">
    <property type="component" value="Unassembled WGS sequence"/>
</dbReference>
<dbReference type="InterPro" id="IPR043128">
    <property type="entry name" value="Rev_trsase/Diguanyl_cyclase"/>
</dbReference>
<dbReference type="Gene3D" id="3.30.450.20">
    <property type="entry name" value="PAS domain"/>
    <property type="match status" value="1"/>
</dbReference>
<feature type="transmembrane region" description="Helical" evidence="1">
    <location>
        <begin position="100"/>
        <end position="119"/>
    </location>
</feature>
<dbReference type="InterPro" id="IPR001633">
    <property type="entry name" value="EAL_dom"/>
</dbReference>
<accession>A0A9X0R5V7</accession>
<dbReference type="CDD" id="cd01948">
    <property type="entry name" value="EAL"/>
    <property type="match status" value="1"/>
</dbReference>
<dbReference type="InterPro" id="IPR029787">
    <property type="entry name" value="Nucleotide_cyclase"/>
</dbReference>
<dbReference type="Gene3D" id="3.30.70.270">
    <property type="match status" value="1"/>
</dbReference>
<reference evidence="3" key="1">
    <citation type="submission" date="2020-08" db="EMBL/GenBank/DDBJ databases">
        <title>Genome Sequencing and Pan-Genome Analysis of Migratory bird Vibrio Strains, Inner Mongolia.</title>
        <authorList>
            <person name="Zheng L."/>
        </authorList>
    </citation>
    <scope>NUCLEOTIDE SEQUENCE</scope>
    <source>
        <strain evidence="3">M13F</strain>
    </source>
</reference>
<organism evidence="3 4">
    <name type="scientific">Vibrio metschnikovii</name>
    <dbReference type="NCBI Taxonomy" id="28172"/>
    <lineage>
        <taxon>Bacteria</taxon>
        <taxon>Pseudomonadati</taxon>
        <taxon>Pseudomonadota</taxon>
        <taxon>Gammaproteobacteria</taxon>
        <taxon>Vibrionales</taxon>
        <taxon>Vibrionaceae</taxon>
        <taxon>Vibrio</taxon>
    </lineage>
</organism>
<protein>
    <submittedName>
        <fullName evidence="3">EAL domain-containing protein</fullName>
    </submittedName>
</protein>
<evidence type="ECO:0000313" key="4">
    <source>
        <dbReference type="Proteomes" id="UP000615796"/>
    </source>
</evidence>
<dbReference type="InterPro" id="IPR035965">
    <property type="entry name" value="PAS-like_dom_sf"/>
</dbReference>
<feature type="domain" description="EAL" evidence="2">
    <location>
        <begin position="641"/>
        <end position="895"/>
    </location>
</feature>
<dbReference type="NCBIfam" id="TIGR00229">
    <property type="entry name" value="sensory_box"/>
    <property type="match status" value="1"/>
</dbReference>
<keyword evidence="4" id="KW-1185">Reference proteome</keyword>
<gene>
    <name evidence="3" type="ORF">H8Q88_03835</name>
</gene>
<dbReference type="EMBL" id="JACRUP010000001">
    <property type="protein sequence ID" value="MBC5850087.1"/>
    <property type="molecule type" value="Genomic_DNA"/>
</dbReference>
<dbReference type="AlphaFoldDB" id="A0A9X0R5V7"/>
<dbReference type="PANTHER" id="PTHR44757:SF2">
    <property type="entry name" value="BIOFILM ARCHITECTURE MAINTENANCE PROTEIN MBAA"/>
    <property type="match status" value="1"/>
</dbReference>
<evidence type="ECO:0000259" key="2">
    <source>
        <dbReference type="PROSITE" id="PS50883"/>
    </source>
</evidence>